<sequence length="1035" mass="115032">MMTTVSASAAVNTSHHHHHHQYGGGGGGSLTRNHHNHQTMTFGMINSHRNNSSKMTTAIHQSSSSSSSSSSASSTSSRNSPIINHGSLSPPKTKSTLSSIDSIMNGNFYDNHNYHHHQQQQQQRNRLSSNSGKMMMMSLSTTTTEKLSHYNYLRDFRCEQCPLFLQHKCTQHKPFTCFHWHFANQRRRRPLRKRDGTFNYSPDNYCTKYDDTTGICPDGDDCPCLHRTAGDTERRYHLRYYKTGMCVYETDERGYCVKNGAHCAFAHGSHDLRMAVFDIREQQQQQQTGTNSNNGIGNIHCDNGVGINGVNQNDLINNGDHLMNGCTGVNCCQSSSTTATSSSSTQHMFDKDRNAIHEDPRWQNTAFVLAYYKTESCKRPPRVCRQGYACPQYHNNKDRRRSPKKFKYRSTPCPSVKQGDEWGDPNNCENQDDCIYCHTRTEQQFHPEIYKSTKCNDIQQSGHCPRGPFCAFAHSENSDEINMAKEFATNPNTELPPPSNNNNTIGSTATTTTSTTTTTQTCNKSNINHQHNHHPHSQQQHHQSHHHHNQNNNNTSPMEIVRANSYSRGSSSSSSSITASATSAAAVNNSSMIIASSLPEHVEFGGYDLNAQQQQLRQMAQNELQANNNNNSQQNQNNILGPIARPRSFSTSNTTKTSSSSLLANWLDSKNSLLQHQKAAAALMNKNVQQQQQQQSLFSTASSCSSLFSGSNVVTEQQPVLQNGGGGGNITGPFSTNSLYEPQQQSGTAFDSMLNNHDLSSFDELDNFVTKTANAIDNCHLTSSSTSSSSALRRGSYSFNESEPINIPRITNNNNNDIHQHRSTSASGFNLSPPNHQQQQQLNAAAAAAIAAAAAAASPIGSTFLASRQQSLPNNHQSLFDQYAVAANLNNVNGTTNATTNQQQSQSNVVAISAAIMEMQRLKEENNAAKNRIVESQETIQQVLQWCHLQLNEAQKREKLAEKRREEALSMLNMREKELEIYRTNESNSFQKRLQDLSTMSQTQLLQLKQKLSQDLSCIEEALKTTSAAGNILNN</sequence>
<feature type="coiled-coil region" evidence="9">
    <location>
        <begin position="912"/>
        <end position="971"/>
    </location>
</feature>
<dbReference type="Proteomes" id="UP000887458">
    <property type="component" value="Unassembled WGS sequence"/>
</dbReference>
<evidence type="ECO:0000256" key="3">
    <source>
        <dbReference type="ARBA" id="ARBA00022490"/>
    </source>
</evidence>
<dbReference type="SUPFAM" id="SSF90229">
    <property type="entry name" value="CCCH zinc finger"/>
    <property type="match status" value="1"/>
</dbReference>
<dbReference type="Pfam" id="PF25427">
    <property type="entry name" value="zf-CCCH_UNK"/>
    <property type="match status" value="1"/>
</dbReference>
<evidence type="ECO:0000256" key="4">
    <source>
        <dbReference type="ARBA" id="ARBA00022723"/>
    </source>
</evidence>
<feature type="region of interest" description="Disordered" evidence="10">
    <location>
        <begin position="1"/>
        <end position="129"/>
    </location>
</feature>
<dbReference type="PANTHER" id="PTHR14493:SF50">
    <property type="entry name" value="RING FINGER PROTEIN UNKEMPT"/>
    <property type="match status" value="1"/>
</dbReference>
<protein>
    <recommendedName>
        <fullName evidence="11">C3H1-type domain-containing protein</fullName>
    </recommendedName>
</protein>
<feature type="coiled-coil region" evidence="9">
    <location>
        <begin position="609"/>
        <end position="637"/>
    </location>
</feature>
<dbReference type="Pfam" id="PF23035">
    <property type="entry name" value="zf-CCCH_UNK-like_4th"/>
    <property type="match status" value="1"/>
</dbReference>
<dbReference type="Pfam" id="PF23261">
    <property type="entry name" value="zf-CCCH_11"/>
    <property type="match status" value="1"/>
</dbReference>
<feature type="compositionally biased region" description="Polar residues" evidence="10">
    <location>
        <begin position="78"/>
        <end position="110"/>
    </location>
</feature>
<feature type="domain" description="C3H1-type" evidence="11">
    <location>
        <begin position="240"/>
        <end position="270"/>
    </location>
</feature>
<keyword evidence="13" id="KW-1185">Reference proteome</keyword>
<dbReference type="InterPro" id="IPR057296">
    <property type="entry name" value="UNK_Znf_5"/>
</dbReference>
<dbReference type="Pfam" id="PF00642">
    <property type="entry name" value="zf-CCCH"/>
    <property type="match status" value="1"/>
</dbReference>
<evidence type="ECO:0000256" key="9">
    <source>
        <dbReference type="SAM" id="Coils"/>
    </source>
</evidence>
<comment type="subcellular location">
    <subcellularLocation>
        <location evidence="1">Cytoplasm</location>
    </subcellularLocation>
</comment>
<evidence type="ECO:0000256" key="7">
    <source>
        <dbReference type="ARBA" id="ARBA00022833"/>
    </source>
</evidence>
<dbReference type="InterPro" id="IPR000571">
    <property type="entry name" value="Znf_CCCH"/>
</dbReference>
<comment type="similarity">
    <text evidence="2">Belongs to the unkempt family.</text>
</comment>
<evidence type="ECO:0000256" key="1">
    <source>
        <dbReference type="ARBA" id="ARBA00004496"/>
    </source>
</evidence>
<evidence type="ECO:0000256" key="6">
    <source>
        <dbReference type="ARBA" id="ARBA00022771"/>
    </source>
</evidence>
<evidence type="ECO:0000256" key="10">
    <source>
        <dbReference type="SAM" id="MobiDB-lite"/>
    </source>
</evidence>
<evidence type="ECO:0000256" key="2">
    <source>
        <dbReference type="ARBA" id="ARBA00008808"/>
    </source>
</evidence>
<gene>
    <name evidence="12" type="ORF">DERP_014297</name>
</gene>
<dbReference type="SMART" id="SM00356">
    <property type="entry name" value="ZnF_C3H1"/>
    <property type="match status" value="4"/>
</dbReference>
<feature type="compositionally biased region" description="Low complexity" evidence="10">
    <location>
        <begin position="62"/>
        <end position="77"/>
    </location>
</feature>
<evidence type="ECO:0000313" key="12">
    <source>
        <dbReference type="EMBL" id="KAH9415004.1"/>
    </source>
</evidence>
<accession>A0ABQ8IXG3</accession>
<dbReference type="InterPro" id="IPR057295">
    <property type="entry name" value="UNK_Znf_4"/>
</dbReference>
<reference evidence="12 13" key="1">
    <citation type="journal article" date="2018" name="J. Allergy Clin. Immunol.">
        <title>High-quality assembly of Dermatophagoides pteronyssinus genome and transcriptome reveals a wide range of novel allergens.</title>
        <authorList>
            <person name="Liu X.Y."/>
            <person name="Yang K.Y."/>
            <person name="Wang M.Q."/>
            <person name="Kwok J.S."/>
            <person name="Zeng X."/>
            <person name="Yang Z."/>
            <person name="Xiao X.J."/>
            <person name="Lau C.P."/>
            <person name="Li Y."/>
            <person name="Huang Z.M."/>
            <person name="Ba J.G."/>
            <person name="Yim A.K."/>
            <person name="Ouyang C.Y."/>
            <person name="Ngai S.M."/>
            <person name="Chan T.F."/>
            <person name="Leung E.L."/>
            <person name="Liu L."/>
            <person name="Liu Z.G."/>
            <person name="Tsui S.K."/>
        </authorList>
    </citation>
    <scope>NUCLEOTIDE SEQUENCE [LARGE SCALE GENOMIC DNA]</scope>
    <source>
        <strain evidence="12">Derp</strain>
    </source>
</reference>
<feature type="domain" description="C3H1-type" evidence="11">
    <location>
        <begin position="449"/>
        <end position="477"/>
    </location>
</feature>
<keyword evidence="4 8" id="KW-0479">Metal-binding</keyword>
<organism evidence="12 13">
    <name type="scientific">Dermatophagoides pteronyssinus</name>
    <name type="common">European house dust mite</name>
    <dbReference type="NCBI Taxonomy" id="6956"/>
    <lineage>
        <taxon>Eukaryota</taxon>
        <taxon>Metazoa</taxon>
        <taxon>Ecdysozoa</taxon>
        <taxon>Arthropoda</taxon>
        <taxon>Chelicerata</taxon>
        <taxon>Arachnida</taxon>
        <taxon>Acari</taxon>
        <taxon>Acariformes</taxon>
        <taxon>Sarcoptiformes</taxon>
        <taxon>Astigmata</taxon>
        <taxon>Psoroptidia</taxon>
        <taxon>Analgoidea</taxon>
        <taxon>Pyroglyphidae</taxon>
        <taxon>Dermatophagoidinae</taxon>
        <taxon>Dermatophagoides</taxon>
    </lineage>
</organism>
<keyword evidence="5" id="KW-0677">Repeat</keyword>
<comment type="caution">
    <text evidence="12">The sequence shown here is derived from an EMBL/GenBank/DDBJ whole genome shotgun (WGS) entry which is preliminary data.</text>
</comment>
<dbReference type="PANTHER" id="PTHR14493">
    <property type="entry name" value="UNKEMPT FAMILY MEMBER"/>
    <property type="match status" value="1"/>
</dbReference>
<keyword evidence="6 8" id="KW-0863">Zinc-finger</keyword>
<dbReference type="InterPro" id="IPR036855">
    <property type="entry name" value="Znf_CCCH_sf"/>
</dbReference>
<keyword evidence="3" id="KW-0963">Cytoplasm</keyword>
<dbReference type="Pfam" id="PF18384">
    <property type="entry name" value="zf_CCCH_5"/>
    <property type="match status" value="1"/>
</dbReference>
<keyword evidence="9" id="KW-0175">Coiled coil</keyword>
<evidence type="ECO:0000256" key="8">
    <source>
        <dbReference type="PROSITE-ProRule" id="PRU00723"/>
    </source>
</evidence>
<feature type="zinc finger region" description="C3H1-type" evidence="8">
    <location>
        <begin position="240"/>
        <end position="270"/>
    </location>
</feature>
<dbReference type="Gene3D" id="4.10.1000.10">
    <property type="entry name" value="Zinc finger, CCCH-type"/>
    <property type="match status" value="2"/>
</dbReference>
<keyword evidence="7 8" id="KW-0862">Zinc</keyword>
<feature type="compositionally biased region" description="Polar residues" evidence="10">
    <location>
        <begin position="47"/>
        <end position="61"/>
    </location>
</feature>
<proteinExistence type="inferred from homology"/>
<dbReference type="InterPro" id="IPR045234">
    <property type="entry name" value="Unkempt-like"/>
</dbReference>
<name>A0ABQ8IXG3_DERPT</name>
<feature type="compositionally biased region" description="Low complexity" evidence="10">
    <location>
        <begin position="500"/>
        <end position="529"/>
    </location>
</feature>
<reference evidence="12 13" key="2">
    <citation type="journal article" date="2022" name="Mol. Biol. Evol.">
        <title>Comparative Genomics Reveals Insights into the Divergent Evolution of Astigmatic Mites and Household Pest Adaptations.</title>
        <authorList>
            <person name="Xiong Q."/>
            <person name="Wan A.T."/>
            <person name="Liu X."/>
            <person name="Fung C.S."/>
            <person name="Xiao X."/>
            <person name="Malainual N."/>
            <person name="Hou J."/>
            <person name="Wang L."/>
            <person name="Wang M."/>
            <person name="Yang K.Y."/>
            <person name="Cui Y."/>
            <person name="Leung E.L."/>
            <person name="Nong W."/>
            <person name="Shin S.K."/>
            <person name="Au S.W."/>
            <person name="Jeong K.Y."/>
            <person name="Chew F.T."/>
            <person name="Hui J.H."/>
            <person name="Leung T.F."/>
            <person name="Tungtrongchitr A."/>
            <person name="Zhong N."/>
            <person name="Liu Z."/>
            <person name="Tsui S.K."/>
        </authorList>
    </citation>
    <scope>NUCLEOTIDE SEQUENCE [LARGE SCALE GENOMIC DNA]</scope>
    <source>
        <strain evidence="12">Derp</strain>
    </source>
</reference>
<evidence type="ECO:0000259" key="11">
    <source>
        <dbReference type="PROSITE" id="PS50103"/>
    </source>
</evidence>
<dbReference type="PROSITE" id="PS50103">
    <property type="entry name" value="ZF_C3H1"/>
    <property type="match status" value="2"/>
</dbReference>
<feature type="region of interest" description="Disordered" evidence="10">
    <location>
        <begin position="489"/>
        <end position="557"/>
    </location>
</feature>
<feature type="compositionally biased region" description="Polar residues" evidence="10">
    <location>
        <begin position="1"/>
        <end position="13"/>
    </location>
</feature>
<evidence type="ECO:0000256" key="5">
    <source>
        <dbReference type="ARBA" id="ARBA00022737"/>
    </source>
</evidence>
<evidence type="ECO:0000313" key="13">
    <source>
        <dbReference type="Proteomes" id="UP000887458"/>
    </source>
</evidence>
<feature type="zinc finger region" description="C3H1-type" evidence="8">
    <location>
        <begin position="449"/>
        <end position="477"/>
    </location>
</feature>
<dbReference type="InterPro" id="IPR040594">
    <property type="entry name" value="UNK_Znf_1"/>
</dbReference>
<dbReference type="EMBL" id="NJHN03000101">
    <property type="protein sequence ID" value="KAH9415004.1"/>
    <property type="molecule type" value="Genomic_DNA"/>
</dbReference>